<organism evidence="1 2">
    <name type="scientific">Ramazzottius varieornatus</name>
    <name type="common">Water bear</name>
    <name type="synonym">Tardigrade</name>
    <dbReference type="NCBI Taxonomy" id="947166"/>
    <lineage>
        <taxon>Eukaryota</taxon>
        <taxon>Metazoa</taxon>
        <taxon>Ecdysozoa</taxon>
        <taxon>Tardigrada</taxon>
        <taxon>Eutardigrada</taxon>
        <taxon>Parachela</taxon>
        <taxon>Hypsibioidea</taxon>
        <taxon>Ramazzottiidae</taxon>
        <taxon>Ramazzottius</taxon>
    </lineage>
</organism>
<evidence type="ECO:0000313" key="2">
    <source>
        <dbReference type="Proteomes" id="UP000186922"/>
    </source>
</evidence>
<gene>
    <name evidence="1" type="primary">RvY_08370-1</name>
    <name evidence="1" type="synonym">RvY_08370.1</name>
    <name evidence="1" type="ORF">RvY_08370</name>
</gene>
<protein>
    <submittedName>
        <fullName evidence="1">Uncharacterized protein</fullName>
    </submittedName>
</protein>
<reference evidence="1 2" key="1">
    <citation type="journal article" date="2016" name="Nat. Commun.">
        <title>Extremotolerant tardigrade genome and improved radiotolerance of human cultured cells by tardigrade-unique protein.</title>
        <authorList>
            <person name="Hashimoto T."/>
            <person name="Horikawa D.D."/>
            <person name="Saito Y."/>
            <person name="Kuwahara H."/>
            <person name="Kozuka-Hata H."/>
            <person name="Shin-I T."/>
            <person name="Minakuchi Y."/>
            <person name="Ohishi K."/>
            <person name="Motoyama A."/>
            <person name="Aizu T."/>
            <person name="Enomoto A."/>
            <person name="Kondo K."/>
            <person name="Tanaka S."/>
            <person name="Hara Y."/>
            <person name="Koshikawa S."/>
            <person name="Sagara H."/>
            <person name="Miura T."/>
            <person name="Yokobori S."/>
            <person name="Miyagawa K."/>
            <person name="Suzuki Y."/>
            <person name="Kubo T."/>
            <person name="Oyama M."/>
            <person name="Kohara Y."/>
            <person name="Fujiyama A."/>
            <person name="Arakawa K."/>
            <person name="Katayama T."/>
            <person name="Toyoda A."/>
            <person name="Kunieda T."/>
        </authorList>
    </citation>
    <scope>NUCLEOTIDE SEQUENCE [LARGE SCALE GENOMIC DNA]</scope>
    <source>
        <strain evidence="1 2">YOKOZUNA-1</strain>
    </source>
</reference>
<comment type="caution">
    <text evidence="1">The sequence shown here is derived from an EMBL/GenBank/DDBJ whole genome shotgun (WGS) entry which is preliminary data.</text>
</comment>
<accession>A0A1D1V5K4</accession>
<dbReference type="AlphaFoldDB" id="A0A1D1V5K4"/>
<sequence>MHGWGSRGRTTVSDRDYFDDYQTAVFLWCRFAFVNKPPSQGRYPYYPTCHLRDMTTHFFCFEPQNASETINTFITAMWDNEANFYVYRRVGPASFLIDTIQPYKCCKTPPVKDITLTKFRATTFLLTICALNTMTPPSTTWSTARKLTRLLPFPRGGSNNER</sequence>
<proteinExistence type="predicted"/>
<evidence type="ECO:0000313" key="1">
    <source>
        <dbReference type="EMBL" id="GAU97006.1"/>
    </source>
</evidence>
<name>A0A1D1V5K4_RAMVA</name>
<dbReference type="EMBL" id="BDGG01000004">
    <property type="protein sequence ID" value="GAU97006.1"/>
    <property type="molecule type" value="Genomic_DNA"/>
</dbReference>
<dbReference type="Proteomes" id="UP000186922">
    <property type="component" value="Unassembled WGS sequence"/>
</dbReference>
<keyword evidence="2" id="KW-1185">Reference proteome</keyword>